<evidence type="ECO:0000256" key="18">
    <source>
        <dbReference type="ARBA" id="ARBA00023242"/>
    </source>
</evidence>
<evidence type="ECO:0000256" key="12">
    <source>
        <dbReference type="ARBA" id="ARBA00022782"/>
    </source>
</evidence>
<feature type="region of interest" description="Disordered" evidence="23">
    <location>
        <begin position="187"/>
        <end position="267"/>
    </location>
</feature>
<evidence type="ECO:0000256" key="10">
    <source>
        <dbReference type="ARBA" id="ARBA00022703"/>
    </source>
</evidence>
<evidence type="ECO:0000256" key="2">
    <source>
        <dbReference type="ARBA" id="ARBA00004123"/>
    </source>
</evidence>
<sequence length="1106" mass="117034">MEPNNSASSTMEKPDSLEVLVKTLDSQTRTFIVGAQMNVKEFKEHIAASVSIPSEKQRLIYQGRVLQDDKKLQEYNVGGKVIHLVERAPPHTQLPSGASSGTGSASATHGGGPPPGTRGPGASVHDRNANSYVMVGTFNLPSDGSAVDVHINMEQAPIQSEPRVRLVMAQHMIRDIQTLLSRMECLGGPQAQHSQPPTQTPTAAPEPVALSSQTSEAVESEAPPREPMEAEEVEERAPAQSPELTPSGPAAAGPSPAPETNAPNHPSPAEYVEVLQELQRLESRLQPFLQRYYEVLGAAASTDYNNNQEGREEDQRLINLVGESLRLLGNTFVALSDLRCNLACAPPRHLHVVRPMSHYTTPMVLQQAAIPIQINVGTTVTMTGNGTRPPPTPNAEAAPPGPGQASSLAPTSATVESTEAAPHPGPAPPPTTSHPRVIRISHQSVEPVVMMHMNIQDSGTQPGGVPSAPTGPLGPPGHGQTLGSTLIQLPSLPPEFMHAVAHQITHQAMVAAVASAAAGQQVPGFPTAPTRVVIARPTPPQARPSHPGGPPVSGALQGAGLGTNASLAQMVSGLVGQLLMQPVLVAQGTPGMAPPPAPATASASAGTTNTATTAGLAPGGPTQPPPPQPSTTDLQFSQLLGNLLGPAGPGAGGPGMASPTITVAMPGVPAFLQGMTDFLQGVLSSLLGSLGARAGSSESIAAFIQRLSGSSNIFEPGADGALGFFGALLSLLCQNFSMVDVVMLLHGHFQPLQRLQPQLRSFFHQHYLGGQEPTPGNIRMATHTLIMGLEEYVRESFSSVQVQPGVDIIRTNLEFLQEQFNSIAAHVLHCTDSGFGARLLELCNQGLFECLALNLHCLGGQQMELAAVINGRIRRMSRGVNPSLVSWLTTMMGLRLQVVLEHMPVGPDAILRYVRRVGDPPQPLFEEPMEVQGSERTSPEPQRENASPAPGTTAEEAMSRGPPPAPEGVSQEEQDGASVETEPWAAAVPPEWVPIIQQDIQSQRKVKPQPPLSDAYLSGMPAKRRKTMQSEGPQLLLSEAVSRAAKAAGARPLTSPESLSRDLEAPEVQESYRQQLRADIQKRLQEDPNYNPQRFPNAHRAFAEDP</sequence>
<evidence type="ECO:0000259" key="24">
    <source>
        <dbReference type="PROSITE" id="PS50053"/>
    </source>
</evidence>
<dbReference type="GO" id="GO:0005634">
    <property type="term" value="C:nucleus"/>
    <property type="evidence" value="ECO:0007669"/>
    <property type="project" value="UniProtKB-SubCell"/>
</dbReference>
<evidence type="ECO:0000256" key="13">
    <source>
        <dbReference type="ARBA" id="ARBA00022853"/>
    </source>
</evidence>
<proteinExistence type="predicted"/>
<dbReference type="Gene3D" id="3.10.20.90">
    <property type="entry name" value="Phosphatidylinositol 3-kinase Catalytic Subunit, Chain A, domain 1"/>
    <property type="match status" value="1"/>
</dbReference>
<keyword evidence="13" id="KW-0156">Chromatin regulator</keyword>
<dbReference type="Pfam" id="PF12057">
    <property type="entry name" value="BAG6"/>
    <property type="match status" value="1"/>
</dbReference>
<organism evidence="25 26">
    <name type="scientific">Pteropus alecto</name>
    <name type="common">Black flying fox</name>
    <dbReference type="NCBI Taxonomy" id="9402"/>
    <lineage>
        <taxon>Eukaryota</taxon>
        <taxon>Metazoa</taxon>
        <taxon>Chordata</taxon>
        <taxon>Craniata</taxon>
        <taxon>Vertebrata</taxon>
        <taxon>Euteleostomi</taxon>
        <taxon>Mammalia</taxon>
        <taxon>Eutheria</taxon>
        <taxon>Laurasiatheria</taxon>
        <taxon>Chiroptera</taxon>
        <taxon>Yinpterochiroptera</taxon>
        <taxon>Pteropodoidea</taxon>
        <taxon>Pteropodidae</taxon>
        <taxon>Pteropodinae</taxon>
        <taxon>Pteropus</taxon>
    </lineage>
</organism>
<evidence type="ECO:0000256" key="19">
    <source>
        <dbReference type="ARBA" id="ARBA00029739"/>
    </source>
</evidence>
<feature type="compositionally biased region" description="Low complexity" evidence="23">
    <location>
        <begin position="599"/>
        <end position="620"/>
    </location>
</feature>
<dbReference type="GO" id="GO:0005576">
    <property type="term" value="C:extracellular region"/>
    <property type="evidence" value="ECO:0007669"/>
    <property type="project" value="UniProtKB-SubCell"/>
</dbReference>
<keyword evidence="18" id="KW-0539">Nucleus</keyword>
<feature type="compositionally biased region" description="Low complexity" evidence="23">
    <location>
        <begin position="979"/>
        <end position="994"/>
    </location>
</feature>
<feature type="compositionally biased region" description="Pro residues" evidence="23">
    <location>
        <begin position="423"/>
        <end position="432"/>
    </location>
</feature>
<dbReference type="PANTHER" id="PTHR15204:SF0">
    <property type="entry name" value="LARGE PROLINE-RICH PROTEIN BAG6"/>
    <property type="match status" value="1"/>
</dbReference>
<evidence type="ECO:0000256" key="20">
    <source>
        <dbReference type="ARBA" id="ARBA00030033"/>
    </source>
</evidence>
<evidence type="ECO:0000313" key="25">
    <source>
        <dbReference type="EMBL" id="ELK18929.1"/>
    </source>
</evidence>
<dbReference type="PROSITE" id="PS00299">
    <property type="entry name" value="UBIQUITIN_1"/>
    <property type="match status" value="1"/>
</dbReference>
<keyword evidence="14" id="KW-0391">Immunity</keyword>
<keyword evidence="7" id="KW-0963">Cytoplasm</keyword>
<dbReference type="FunCoup" id="L5L5D9">
    <property type="interactions" value="2902"/>
</dbReference>
<keyword evidence="11" id="KW-0677">Repeat</keyword>
<feature type="region of interest" description="Disordered" evidence="23">
    <location>
        <begin position="88"/>
        <end position="126"/>
    </location>
</feature>
<dbReference type="InterPro" id="IPR048926">
    <property type="entry name" value="Bag6_BAGS"/>
</dbReference>
<accession>L5L5D9</accession>
<feature type="compositionally biased region" description="Low complexity" evidence="23">
    <location>
        <begin position="394"/>
        <end position="410"/>
    </location>
</feature>
<evidence type="ECO:0000256" key="16">
    <source>
        <dbReference type="ARBA" id="ARBA00022990"/>
    </source>
</evidence>
<evidence type="ECO:0000256" key="22">
    <source>
        <dbReference type="ARBA" id="ARBA00046936"/>
    </source>
</evidence>
<comment type="function">
    <text evidence="21">Involved in DNA damage-induced apoptosis: following DNA damage, accumulates in the nucleus and forms a complex with p300/EP300, enhancing p300/EP300-mediated p53/TP53 acetylation leading to increase p53/TP53 transcriptional activity. When nuclear, may also act as a component of some chromatin regulator complex that regulates histone 3 'Lys-4' dimethylation (H3K4me2).</text>
</comment>
<evidence type="ECO:0000256" key="7">
    <source>
        <dbReference type="ARBA" id="ARBA00022490"/>
    </source>
</evidence>
<dbReference type="GO" id="GO:0006325">
    <property type="term" value="P:chromatin organization"/>
    <property type="evidence" value="ECO:0007669"/>
    <property type="project" value="UniProtKB-KW"/>
</dbReference>
<comment type="subunit">
    <text evidence="22">Component of the BAG6/BAT3 complex, also named BAT3 complex, at least composed of BAG6, UBL4A and GET4/TRC35. Interacts with GET4; the interaction is direct and localizes BAG6 in the cytosol. Interacts with UBL4A; the interaction is direct and required for UBL4A protein stability. Interacts with AIFM1. Interacts with HSPA2. Interacts with CTCFL. Interacts with p300/EP300. Interacts (via ubiquitin-like domain) with RNF126; required for BAG6-dependent ubiquitination of proteins mislocalized to the cytosol. Interacts (via ubiquitin-like domain) with SGTA; SGTA competes with RNF126 by binding the same region of BAG6, thereby promoting deubiquitination of BAG6-target proteins and rescuing them from degradation. Interacts with ricin A chain. Interacts with VCP and AMFR; both form the VCP/p97-AMFR/gp78 complex. Interacts with SYVN1. Interacts with USP13; the interaction is direct and may mediate UBL4A deubiquitination. Interacts with ZFAND2B. Interacts with KPNA2. Interacts with UBQLN4.</text>
</comment>
<evidence type="ECO:0000256" key="8">
    <source>
        <dbReference type="ARBA" id="ARBA00022525"/>
    </source>
</evidence>
<feature type="compositionally biased region" description="Low complexity" evidence="23">
    <location>
        <begin position="1040"/>
        <end position="1050"/>
    </location>
</feature>
<dbReference type="GO" id="GO:0006915">
    <property type="term" value="P:apoptotic process"/>
    <property type="evidence" value="ECO:0007669"/>
    <property type="project" value="UniProtKB-KW"/>
</dbReference>
<evidence type="ECO:0000256" key="21">
    <source>
        <dbReference type="ARBA" id="ARBA00046003"/>
    </source>
</evidence>
<dbReference type="CDD" id="cd01809">
    <property type="entry name" value="Ubl_BAG6"/>
    <property type="match status" value="1"/>
</dbReference>
<dbReference type="InterPro" id="IPR019954">
    <property type="entry name" value="Ubiquitin_CS"/>
</dbReference>
<dbReference type="STRING" id="9402.L5L5D9"/>
<feature type="region of interest" description="Disordered" evidence="23">
    <location>
        <begin position="456"/>
        <end position="480"/>
    </location>
</feature>
<keyword evidence="8" id="KW-0964">Secreted</keyword>
<dbReference type="PANTHER" id="PTHR15204">
    <property type="entry name" value="LARGE PROLINE-RICH PROTEIN BAG6"/>
    <property type="match status" value="1"/>
</dbReference>
<dbReference type="Proteomes" id="UP000010552">
    <property type="component" value="Unassembled WGS sequence"/>
</dbReference>
<dbReference type="GO" id="GO:0031593">
    <property type="term" value="F:polyubiquitin modification-dependent protein binding"/>
    <property type="evidence" value="ECO:0007669"/>
    <property type="project" value="TreeGrafter"/>
</dbReference>
<dbReference type="GO" id="GO:0030154">
    <property type="term" value="P:cell differentiation"/>
    <property type="evidence" value="ECO:0007669"/>
    <property type="project" value="UniProtKB-KW"/>
</dbReference>
<keyword evidence="17" id="KW-0143">Chaperone</keyword>
<keyword evidence="26" id="KW-1185">Reference proteome</keyword>
<evidence type="ECO:0000256" key="9">
    <source>
        <dbReference type="ARBA" id="ARBA00022553"/>
    </source>
</evidence>
<protein>
    <recommendedName>
        <fullName evidence="5">Large proline-rich protein BAG6</fullName>
    </recommendedName>
    <alternativeName>
        <fullName evidence="20">BCL2-associated athanogene 6</fullName>
    </alternativeName>
    <alternativeName>
        <fullName evidence="19">HLA-B-associated transcript 3</fullName>
    </alternativeName>
</protein>
<dbReference type="InParanoid" id="L5L5D9"/>
<keyword evidence="15" id="KW-0744">Spermatogenesis</keyword>
<keyword evidence="10" id="KW-0053">Apoptosis</keyword>
<name>L5L5D9_PTEAL</name>
<dbReference type="InterPro" id="IPR029071">
    <property type="entry name" value="Ubiquitin-like_domsf"/>
</dbReference>
<dbReference type="GO" id="GO:0051787">
    <property type="term" value="F:misfolded protein binding"/>
    <property type="evidence" value="ECO:0007669"/>
    <property type="project" value="TreeGrafter"/>
</dbReference>
<feature type="region of interest" description="Disordered" evidence="23">
    <location>
        <begin position="381"/>
        <end position="435"/>
    </location>
</feature>
<evidence type="ECO:0000256" key="1">
    <source>
        <dbReference type="ARBA" id="ARBA00002067"/>
    </source>
</evidence>
<dbReference type="PROSITE" id="PS50053">
    <property type="entry name" value="UBIQUITIN_2"/>
    <property type="match status" value="1"/>
</dbReference>
<comment type="subcellular location">
    <subcellularLocation>
        <location evidence="3">Cytoplasm</location>
        <location evidence="3">Cytosol</location>
    </subcellularLocation>
    <subcellularLocation>
        <location evidence="2">Nucleus</location>
    </subcellularLocation>
    <subcellularLocation>
        <location evidence="4">Secreted</location>
        <location evidence="4">Extracellular exosome</location>
    </subcellularLocation>
</comment>
<feature type="region of interest" description="Disordered" evidence="23">
    <location>
        <begin position="590"/>
        <end position="634"/>
    </location>
</feature>
<dbReference type="Pfam" id="PF20960">
    <property type="entry name" value="Bag6_BAGS"/>
    <property type="match status" value="1"/>
</dbReference>
<dbReference type="FunFam" id="3.10.20.90:FF:000041">
    <property type="entry name" value="large proline-rich protein BAG6 isoform X1"/>
    <property type="match status" value="1"/>
</dbReference>
<evidence type="ECO:0000256" key="23">
    <source>
        <dbReference type="SAM" id="MobiDB-lite"/>
    </source>
</evidence>
<dbReference type="AlphaFoldDB" id="L5L5D9"/>
<keyword evidence="12" id="KW-0221">Differentiation</keyword>
<dbReference type="GO" id="GO:0036503">
    <property type="term" value="P:ERAD pathway"/>
    <property type="evidence" value="ECO:0007669"/>
    <property type="project" value="TreeGrafter"/>
</dbReference>
<dbReference type="InterPro" id="IPR000626">
    <property type="entry name" value="Ubiquitin-like_dom"/>
</dbReference>
<feature type="compositionally biased region" description="Low complexity" evidence="23">
    <location>
        <begin position="189"/>
        <end position="209"/>
    </location>
</feature>
<evidence type="ECO:0000256" key="3">
    <source>
        <dbReference type="ARBA" id="ARBA00004514"/>
    </source>
</evidence>
<feature type="region of interest" description="Disordered" evidence="23">
    <location>
        <begin position="921"/>
        <end position="1106"/>
    </location>
</feature>
<evidence type="ECO:0000256" key="14">
    <source>
        <dbReference type="ARBA" id="ARBA00022859"/>
    </source>
</evidence>
<dbReference type="EMBL" id="KB030277">
    <property type="protein sequence ID" value="ELK18929.1"/>
    <property type="molecule type" value="Genomic_DNA"/>
</dbReference>
<keyword evidence="16" id="KW-0007">Acetylation</keyword>
<evidence type="ECO:0000256" key="4">
    <source>
        <dbReference type="ARBA" id="ARBA00004550"/>
    </source>
</evidence>
<feature type="region of interest" description="Disordered" evidence="23">
    <location>
        <begin position="537"/>
        <end position="557"/>
    </location>
</feature>
<dbReference type="GO" id="GO:0071818">
    <property type="term" value="C:BAT3 complex"/>
    <property type="evidence" value="ECO:0007669"/>
    <property type="project" value="TreeGrafter"/>
</dbReference>
<gene>
    <name evidence="25" type="ORF">PAL_GLEAN10001092</name>
</gene>
<evidence type="ECO:0000256" key="15">
    <source>
        <dbReference type="ARBA" id="ARBA00022871"/>
    </source>
</evidence>
<dbReference type="SUPFAM" id="SSF54236">
    <property type="entry name" value="Ubiquitin-like"/>
    <property type="match status" value="1"/>
</dbReference>
<keyword evidence="9" id="KW-0597">Phosphoprotein</keyword>
<feature type="domain" description="Ubiquitin-like" evidence="24">
    <location>
        <begin position="17"/>
        <end position="77"/>
    </location>
</feature>
<evidence type="ECO:0000256" key="6">
    <source>
        <dbReference type="ARBA" id="ARBA00022448"/>
    </source>
</evidence>
<dbReference type="GO" id="GO:0002376">
    <property type="term" value="P:immune system process"/>
    <property type="evidence" value="ECO:0007669"/>
    <property type="project" value="UniProtKB-KW"/>
</dbReference>
<dbReference type="Pfam" id="PF00240">
    <property type="entry name" value="ubiquitin"/>
    <property type="match status" value="1"/>
</dbReference>
<keyword evidence="6" id="KW-0813">Transport</keyword>
<comment type="function">
    <text evidence="1">Released extracellularly via exosomes, it is a ligand of the natural killer/NK cells receptor NCR3 and stimulates NK cells cytotoxicity. It may thereby trigger NK cells cytotoxicity against neighboring tumor cells and immature myeloid dendritic cells (DC).</text>
</comment>
<evidence type="ECO:0000256" key="11">
    <source>
        <dbReference type="ARBA" id="ARBA00022737"/>
    </source>
</evidence>
<reference evidence="26" key="1">
    <citation type="journal article" date="2013" name="Science">
        <title>Comparative analysis of bat genomes provides insight into the evolution of flight and immunity.</title>
        <authorList>
            <person name="Zhang G."/>
            <person name="Cowled C."/>
            <person name="Shi Z."/>
            <person name="Huang Z."/>
            <person name="Bishop-Lilly K.A."/>
            <person name="Fang X."/>
            <person name="Wynne J.W."/>
            <person name="Xiong Z."/>
            <person name="Baker M.L."/>
            <person name="Zhao W."/>
            <person name="Tachedjian M."/>
            <person name="Zhu Y."/>
            <person name="Zhou P."/>
            <person name="Jiang X."/>
            <person name="Ng J."/>
            <person name="Yang L."/>
            <person name="Wu L."/>
            <person name="Xiao J."/>
            <person name="Feng Y."/>
            <person name="Chen Y."/>
            <person name="Sun X."/>
            <person name="Zhang Y."/>
            <person name="Marsh G.A."/>
            <person name="Crameri G."/>
            <person name="Broder C.C."/>
            <person name="Frey K.G."/>
            <person name="Wang L.F."/>
            <person name="Wang J."/>
        </authorList>
    </citation>
    <scope>NUCLEOTIDE SEQUENCE [LARGE SCALE GENOMIC DNA]</scope>
</reference>
<feature type="compositionally biased region" description="Pro residues" evidence="23">
    <location>
        <begin position="537"/>
        <end position="550"/>
    </location>
</feature>
<evidence type="ECO:0000256" key="17">
    <source>
        <dbReference type="ARBA" id="ARBA00023186"/>
    </source>
</evidence>
<evidence type="ECO:0000313" key="26">
    <source>
        <dbReference type="Proteomes" id="UP000010552"/>
    </source>
</evidence>
<dbReference type="GO" id="GO:0007283">
    <property type="term" value="P:spermatogenesis"/>
    <property type="evidence" value="ECO:0007669"/>
    <property type="project" value="UniProtKB-KW"/>
</dbReference>
<dbReference type="SMART" id="SM00213">
    <property type="entry name" value="UBQ"/>
    <property type="match status" value="1"/>
</dbReference>
<dbReference type="InterPro" id="IPR021925">
    <property type="entry name" value="BAG6"/>
</dbReference>
<feature type="compositionally biased region" description="Low complexity" evidence="23">
    <location>
        <begin position="95"/>
        <end position="108"/>
    </location>
</feature>
<evidence type="ECO:0000256" key="5">
    <source>
        <dbReference type="ARBA" id="ARBA00021614"/>
    </source>
</evidence>